<proteinExistence type="predicted"/>
<dbReference type="AlphaFoldDB" id="A0A1Z5KLN6"/>
<evidence type="ECO:0000256" key="1">
    <source>
        <dbReference type="SAM" id="SignalP"/>
    </source>
</evidence>
<sequence>MTTRKVMRLLYCGIGFLVAVGAPRCQAFLGNPLNAVTTSRTNHQFVLPQSTASLKAVKTNTFLSESCKVTFISLLLSTQLASPSHAFDSVFNHEYSDPLHPLCNRRIEVLDDGKTFHYTGTAVGPKDDPVLRGCSKEEIRKYKFRRGEFYGEVLPGNKISAGDGMHEGVWEPANSANTHLGYEDVDGIRWNDGNKWIVKQKTNIQKGGEVIFYSYIGFSTLAGAKGLYDGIQKKRAEGMKQ</sequence>
<evidence type="ECO:0000313" key="3">
    <source>
        <dbReference type="Proteomes" id="UP000198406"/>
    </source>
</evidence>
<accession>A0A1Z5KLN6</accession>
<protein>
    <submittedName>
        <fullName evidence="2">Uncharacterized protein</fullName>
    </submittedName>
</protein>
<keyword evidence="3" id="KW-1185">Reference proteome</keyword>
<gene>
    <name evidence="2" type="ORF">FisN_13Lh205</name>
</gene>
<dbReference type="OrthoDB" id="42391at2759"/>
<reference evidence="2 3" key="1">
    <citation type="journal article" date="2015" name="Plant Cell">
        <title>Oil accumulation by the oleaginous diatom Fistulifera solaris as revealed by the genome and transcriptome.</title>
        <authorList>
            <person name="Tanaka T."/>
            <person name="Maeda Y."/>
            <person name="Veluchamy A."/>
            <person name="Tanaka M."/>
            <person name="Abida H."/>
            <person name="Marechal E."/>
            <person name="Bowler C."/>
            <person name="Muto M."/>
            <person name="Sunaga Y."/>
            <person name="Tanaka M."/>
            <person name="Yoshino T."/>
            <person name="Taniguchi T."/>
            <person name="Fukuda Y."/>
            <person name="Nemoto M."/>
            <person name="Matsumoto M."/>
            <person name="Wong P.S."/>
            <person name="Aburatani S."/>
            <person name="Fujibuchi W."/>
        </authorList>
    </citation>
    <scope>NUCLEOTIDE SEQUENCE [LARGE SCALE GENOMIC DNA]</scope>
    <source>
        <strain evidence="2 3">JPCC DA0580</strain>
    </source>
</reference>
<evidence type="ECO:0000313" key="2">
    <source>
        <dbReference type="EMBL" id="GAX27240.1"/>
    </source>
</evidence>
<keyword evidence="1" id="KW-0732">Signal</keyword>
<dbReference type="EMBL" id="BDSP01000253">
    <property type="protein sequence ID" value="GAX27240.1"/>
    <property type="molecule type" value="Genomic_DNA"/>
</dbReference>
<comment type="caution">
    <text evidence="2">The sequence shown here is derived from an EMBL/GenBank/DDBJ whole genome shotgun (WGS) entry which is preliminary data.</text>
</comment>
<name>A0A1Z5KLN6_FISSO</name>
<feature type="chain" id="PRO_5012193564" evidence="1">
    <location>
        <begin position="28"/>
        <end position="241"/>
    </location>
</feature>
<dbReference type="Proteomes" id="UP000198406">
    <property type="component" value="Unassembled WGS sequence"/>
</dbReference>
<feature type="signal peptide" evidence="1">
    <location>
        <begin position="1"/>
        <end position="27"/>
    </location>
</feature>
<organism evidence="2 3">
    <name type="scientific">Fistulifera solaris</name>
    <name type="common">Oleaginous diatom</name>
    <dbReference type="NCBI Taxonomy" id="1519565"/>
    <lineage>
        <taxon>Eukaryota</taxon>
        <taxon>Sar</taxon>
        <taxon>Stramenopiles</taxon>
        <taxon>Ochrophyta</taxon>
        <taxon>Bacillariophyta</taxon>
        <taxon>Bacillariophyceae</taxon>
        <taxon>Bacillariophycidae</taxon>
        <taxon>Naviculales</taxon>
        <taxon>Naviculaceae</taxon>
        <taxon>Fistulifera</taxon>
    </lineage>
</organism>
<dbReference type="InParanoid" id="A0A1Z5KLN6"/>